<dbReference type="EMBL" id="CP137640">
    <property type="protein sequence ID" value="WVX79291.1"/>
    <property type="molecule type" value="Genomic_DNA"/>
</dbReference>
<keyword evidence="3" id="KW-1185">Reference proteome</keyword>
<feature type="transmembrane region" description="Helical" evidence="1">
    <location>
        <begin position="23"/>
        <end position="44"/>
    </location>
</feature>
<keyword evidence="2" id="KW-0560">Oxidoreductase</keyword>
<dbReference type="Pfam" id="PF13618">
    <property type="entry name" value="Gluconate_2-dh3"/>
    <property type="match status" value="1"/>
</dbReference>
<evidence type="ECO:0000256" key="1">
    <source>
        <dbReference type="SAM" id="Phobius"/>
    </source>
</evidence>
<reference evidence="2 3" key="1">
    <citation type="submission" date="2023-10" db="EMBL/GenBank/DDBJ databases">
        <title>Niallia locisalis sp.nov. isolated from a salt pond sample.</title>
        <authorList>
            <person name="Li X.-J."/>
            <person name="Dong L."/>
        </authorList>
    </citation>
    <scope>NUCLEOTIDE SEQUENCE [LARGE SCALE GENOMIC DNA]</scope>
    <source>
        <strain evidence="2 3">DSM 29761</strain>
    </source>
</reference>
<dbReference type="EC" id="1.-.-.-" evidence="2"/>
<keyword evidence="1" id="KW-1133">Transmembrane helix</keyword>
<dbReference type="InterPro" id="IPR006311">
    <property type="entry name" value="TAT_signal"/>
</dbReference>
<keyword evidence="1" id="KW-0472">Membrane</keyword>
<dbReference type="RefSeq" id="WP_338448225.1">
    <property type="nucleotide sequence ID" value="NZ_CP137640.1"/>
</dbReference>
<dbReference type="PROSITE" id="PS51318">
    <property type="entry name" value="TAT"/>
    <property type="match status" value="1"/>
</dbReference>
<dbReference type="Proteomes" id="UP001357223">
    <property type="component" value="Chromosome"/>
</dbReference>
<gene>
    <name evidence="2" type="ORF">R4Z09_18515</name>
</gene>
<evidence type="ECO:0000313" key="3">
    <source>
        <dbReference type="Proteomes" id="UP001357223"/>
    </source>
</evidence>
<dbReference type="GO" id="GO:0016491">
    <property type="term" value="F:oxidoreductase activity"/>
    <property type="evidence" value="ECO:0007669"/>
    <property type="project" value="UniProtKB-KW"/>
</dbReference>
<dbReference type="InterPro" id="IPR027056">
    <property type="entry name" value="Gluconate_2DH_su3"/>
</dbReference>
<proteinExistence type="predicted"/>
<name>A0ABZ2C8D1_9BACI</name>
<dbReference type="InterPro" id="IPR019546">
    <property type="entry name" value="TAT_signal_bac_arc"/>
</dbReference>
<dbReference type="NCBIfam" id="TIGR01409">
    <property type="entry name" value="TAT_signal_seq"/>
    <property type="match status" value="1"/>
</dbReference>
<accession>A0ABZ2C8D1</accession>
<evidence type="ECO:0000313" key="2">
    <source>
        <dbReference type="EMBL" id="WVX79291.1"/>
    </source>
</evidence>
<organism evidence="2 3">
    <name type="scientific">Niallia oryzisoli</name>
    <dbReference type="NCBI Taxonomy" id="1737571"/>
    <lineage>
        <taxon>Bacteria</taxon>
        <taxon>Bacillati</taxon>
        <taxon>Bacillota</taxon>
        <taxon>Bacilli</taxon>
        <taxon>Bacillales</taxon>
        <taxon>Bacillaceae</taxon>
        <taxon>Niallia</taxon>
    </lineage>
</organism>
<keyword evidence="1" id="KW-0812">Transmembrane</keyword>
<protein>
    <submittedName>
        <fullName evidence="2">Gluconate 2-dehydrogenase subunit 3 family protein</fullName>
        <ecNumber evidence="2">1.-.-.-</ecNumber>
    </submittedName>
</protein>
<sequence>MSEQNSNNDKREKSFKEFSRRKFLKNSGMVAGGVVAGSLFGGFIGNRFQTAPVTTTEKAVQPPIDYQEARMFFKRKEDFEVLAKATEHIFPEDEIGPGAIGLGVPYFIDKQLAGQWGSNTKDYRRGPFFNPDQQSPLNRGEIFLQGVRKINEESKKQFSNPFIKLQEDQQIEILKAFEGGKVQMNKVSSAVFFALLRQATLEGAYSDPMYGGNKNMEGWKMKEFPGAQISYSHMVEEEEFKVIEPISLHHHN</sequence>